<dbReference type="AlphaFoldDB" id="A0A165NDI7"/>
<dbReference type="EMBL" id="KV425639">
    <property type="protein sequence ID" value="KZT19499.1"/>
    <property type="molecule type" value="Genomic_DNA"/>
</dbReference>
<name>A0A165NDI7_9AGAM</name>
<keyword evidence="2" id="KW-1185">Reference proteome</keyword>
<dbReference type="Proteomes" id="UP000076761">
    <property type="component" value="Unassembled WGS sequence"/>
</dbReference>
<dbReference type="InParanoid" id="A0A165NDI7"/>
<dbReference type="OrthoDB" id="3515175at2759"/>
<evidence type="ECO:0000313" key="1">
    <source>
        <dbReference type="EMBL" id="KZT19499.1"/>
    </source>
</evidence>
<gene>
    <name evidence="1" type="ORF">NEOLEDRAFT_1245766</name>
</gene>
<proteinExistence type="predicted"/>
<reference evidence="1 2" key="1">
    <citation type="journal article" date="2016" name="Mol. Biol. Evol.">
        <title>Comparative Genomics of Early-Diverging Mushroom-Forming Fungi Provides Insights into the Origins of Lignocellulose Decay Capabilities.</title>
        <authorList>
            <person name="Nagy L.G."/>
            <person name="Riley R."/>
            <person name="Tritt A."/>
            <person name="Adam C."/>
            <person name="Daum C."/>
            <person name="Floudas D."/>
            <person name="Sun H."/>
            <person name="Yadav J.S."/>
            <person name="Pangilinan J."/>
            <person name="Larsson K.H."/>
            <person name="Matsuura K."/>
            <person name="Barry K."/>
            <person name="Labutti K."/>
            <person name="Kuo R."/>
            <person name="Ohm R.A."/>
            <person name="Bhattacharya S.S."/>
            <person name="Shirouzu T."/>
            <person name="Yoshinaga Y."/>
            <person name="Martin F.M."/>
            <person name="Grigoriev I.V."/>
            <person name="Hibbett D.S."/>
        </authorList>
    </citation>
    <scope>NUCLEOTIDE SEQUENCE [LARGE SCALE GENOMIC DNA]</scope>
    <source>
        <strain evidence="1 2">HHB14362 ss-1</strain>
    </source>
</reference>
<dbReference type="STRING" id="1314782.A0A165NDI7"/>
<organism evidence="1 2">
    <name type="scientific">Neolentinus lepideus HHB14362 ss-1</name>
    <dbReference type="NCBI Taxonomy" id="1314782"/>
    <lineage>
        <taxon>Eukaryota</taxon>
        <taxon>Fungi</taxon>
        <taxon>Dikarya</taxon>
        <taxon>Basidiomycota</taxon>
        <taxon>Agaricomycotina</taxon>
        <taxon>Agaricomycetes</taxon>
        <taxon>Gloeophyllales</taxon>
        <taxon>Gloeophyllaceae</taxon>
        <taxon>Neolentinus</taxon>
    </lineage>
</organism>
<evidence type="ECO:0000313" key="2">
    <source>
        <dbReference type="Proteomes" id="UP000076761"/>
    </source>
</evidence>
<sequence length="225" mass="25220">MEALIHPFVLSFDSAPINCLSVVTLSRTHGMAGATVPLATPRCIVQNLIDYLKMLVSGNPNALQMASKKPWLVWTAFASAPRKEQSWAERSLVSIPTFSKAAIDGEGWIFLLSDDGALPQSRKTWGFIRFHSSSRDRRRAGHSIDNIGSHSRPDGVQIIDGTTQTAEIHGLRPFLQIICDGQEKASEDAVKQLEGIMDRLHQEQNVDMMTFDDLRQEMFDVMRRR</sequence>
<accession>A0A165NDI7</accession>
<protein>
    <submittedName>
        <fullName evidence="1">Uncharacterized protein</fullName>
    </submittedName>
</protein>